<feature type="region of interest" description="Disordered" evidence="1">
    <location>
        <begin position="80"/>
        <end position="99"/>
    </location>
</feature>
<comment type="caution">
    <text evidence="3">The sequence shown here is derived from an EMBL/GenBank/DDBJ whole genome shotgun (WGS) entry which is preliminary data.</text>
</comment>
<keyword evidence="2" id="KW-1133">Transmembrane helix</keyword>
<protein>
    <submittedName>
        <fullName evidence="3">Uncharacterized protein</fullName>
    </submittedName>
</protein>
<keyword evidence="4" id="KW-1185">Reference proteome</keyword>
<evidence type="ECO:0000313" key="4">
    <source>
        <dbReference type="Proteomes" id="UP000006001"/>
    </source>
</evidence>
<dbReference type="EMBL" id="ACUX02000004">
    <property type="protein sequence ID" value="EEZ62075.1"/>
    <property type="molecule type" value="Genomic_DNA"/>
</dbReference>
<dbReference type="AlphaFoldDB" id="D0WED6"/>
<reference evidence="3" key="1">
    <citation type="submission" date="2009-10" db="EMBL/GenBank/DDBJ databases">
        <authorList>
            <person name="Weinstock G."/>
            <person name="Sodergren E."/>
            <person name="Clifton S."/>
            <person name="Fulton L."/>
            <person name="Fulton B."/>
            <person name="Courtney L."/>
            <person name="Fronick C."/>
            <person name="Harrison M."/>
            <person name="Strong C."/>
            <person name="Farmer C."/>
            <person name="Delahaunty K."/>
            <person name="Markovic C."/>
            <person name="Hall O."/>
            <person name="Minx P."/>
            <person name="Tomlinson C."/>
            <person name="Mitreva M."/>
            <person name="Nelson J."/>
            <person name="Hou S."/>
            <person name="Wollam A."/>
            <person name="Pepin K.H."/>
            <person name="Johnson M."/>
            <person name="Bhonagiri V."/>
            <person name="Nash W.E."/>
            <person name="Warren W."/>
            <person name="Chinwalla A."/>
            <person name="Mardis E.R."/>
            <person name="Wilson R.K."/>
        </authorList>
    </citation>
    <scope>NUCLEOTIDE SEQUENCE [LARGE SCALE GENOMIC DNA]</scope>
    <source>
        <strain evidence="3">ATCC 700122</strain>
    </source>
</reference>
<dbReference type="HOGENOM" id="CLU_2318586_0_0_11"/>
<proteinExistence type="predicted"/>
<organism evidence="3 4">
    <name type="scientific">Slackia exigua (strain ATCC 700122 / DSM 15923 / CIP 105133 / JCM 11022 / KCTC 5966 / S-7)</name>
    <dbReference type="NCBI Taxonomy" id="649764"/>
    <lineage>
        <taxon>Bacteria</taxon>
        <taxon>Bacillati</taxon>
        <taxon>Actinomycetota</taxon>
        <taxon>Coriobacteriia</taxon>
        <taxon>Eggerthellales</taxon>
        <taxon>Eggerthellaceae</taxon>
        <taxon>Slackia</taxon>
    </lineage>
</organism>
<sequence>MQPRSSRRAFLVRRAQRRPIRVGAACAHAVSIIAIPAFRCNFAMSTDAAFHLYFARTTSGACAARRISARIVVSAREAETSSVLRRRSSPRKDPACQRL</sequence>
<name>D0WED6_SLAES</name>
<evidence type="ECO:0000256" key="2">
    <source>
        <dbReference type="SAM" id="Phobius"/>
    </source>
</evidence>
<evidence type="ECO:0000313" key="3">
    <source>
        <dbReference type="EMBL" id="EEZ62075.1"/>
    </source>
</evidence>
<evidence type="ECO:0000256" key="1">
    <source>
        <dbReference type="SAM" id="MobiDB-lite"/>
    </source>
</evidence>
<accession>D0WED6</accession>
<dbReference type="Proteomes" id="UP000006001">
    <property type="component" value="Unassembled WGS sequence"/>
</dbReference>
<feature type="compositionally biased region" description="Basic and acidic residues" evidence="1">
    <location>
        <begin position="90"/>
        <end position="99"/>
    </location>
</feature>
<dbReference type="STRING" id="649764.HMPREF0762_00167"/>
<feature type="transmembrane region" description="Helical" evidence="2">
    <location>
        <begin position="20"/>
        <end position="38"/>
    </location>
</feature>
<gene>
    <name evidence="3" type="ORF">HMPREF0762_00167</name>
</gene>
<keyword evidence="2" id="KW-0812">Transmembrane</keyword>
<keyword evidence="2" id="KW-0472">Membrane</keyword>